<dbReference type="STRING" id="685588.A0A067T4Z8"/>
<accession>A0A067T4Z8</accession>
<protein>
    <submittedName>
        <fullName evidence="1">Uncharacterized protein</fullName>
    </submittedName>
</protein>
<name>A0A067T4Z8_GALM3</name>
<reference evidence="2" key="1">
    <citation type="journal article" date="2014" name="Proc. Natl. Acad. Sci. U.S.A.">
        <title>Extensive sampling of basidiomycete genomes demonstrates inadequacy of the white-rot/brown-rot paradigm for wood decay fungi.</title>
        <authorList>
            <person name="Riley R."/>
            <person name="Salamov A.A."/>
            <person name="Brown D.W."/>
            <person name="Nagy L.G."/>
            <person name="Floudas D."/>
            <person name="Held B.W."/>
            <person name="Levasseur A."/>
            <person name="Lombard V."/>
            <person name="Morin E."/>
            <person name="Otillar R."/>
            <person name="Lindquist E.A."/>
            <person name="Sun H."/>
            <person name="LaButti K.M."/>
            <person name="Schmutz J."/>
            <person name="Jabbour D."/>
            <person name="Luo H."/>
            <person name="Baker S.E."/>
            <person name="Pisabarro A.G."/>
            <person name="Walton J.D."/>
            <person name="Blanchette R.A."/>
            <person name="Henrissat B."/>
            <person name="Martin F."/>
            <person name="Cullen D."/>
            <person name="Hibbett D.S."/>
            <person name="Grigoriev I.V."/>
        </authorList>
    </citation>
    <scope>NUCLEOTIDE SEQUENCE [LARGE SCALE GENOMIC DNA]</scope>
    <source>
        <strain evidence="2">CBS 339.88</strain>
    </source>
</reference>
<sequence>MDLTFKPIPRSCPVPHNAVAYIGGVIDYKKGPTIVLWRNRKEIVIQAPKFTPEVEPGVDVDDPCYGWYESQAISKHYANYLEIIESLVDTIEFGKTNWAYLFQSREGGYYISQQKKVLRRVTCPIWAERIYLDEIEFTVWGTSSDRRGIWKGKEVDIMYAWNDEELWCLNRAMFGYKKVQGLDVTFEVYGHLIGRDGSIIGLVSEAAWGRMIGLDDRALVYQTVARIQQSGCIYKGCYTDRFMIANGKVRLLELNSIWAYEDMDRLEKDAELWHWKELDELFAEFRDIGPNGNYHYPLFRFTTTYADLKYFRPSPSPERPFGGFVFYSEFFDIYEPWSGYHRLPDGDDENESILPSSDRRIVWPPNNRLLPNFDSIYDADVARREDQATSMRLNGRSTRTSRNRVLIAATPYYHPYRRSNGRNHGGRRALTNSDNTESAIVAIE</sequence>
<dbReference type="HOGENOM" id="CLU_049760_0_0_1"/>
<keyword evidence="2" id="KW-1185">Reference proteome</keyword>
<proteinExistence type="predicted"/>
<dbReference type="Proteomes" id="UP000027222">
    <property type="component" value="Unassembled WGS sequence"/>
</dbReference>
<organism evidence="1 2">
    <name type="scientific">Galerina marginata (strain CBS 339.88)</name>
    <dbReference type="NCBI Taxonomy" id="685588"/>
    <lineage>
        <taxon>Eukaryota</taxon>
        <taxon>Fungi</taxon>
        <taxon>Dikarya</taxon>
        <taxon>Basidiomycota</taxon>
        <taxon>Agaricomycotina</taxon>
        <taxon>Agaricomycetes</taxon>
        <taxon>Agaricomycetidae</taxon>
        <taxon>Agaricales</taxon>
        <taxon>Agaricineae</taxon>
        <taxon>Strophariaceae</taxon>
        <taxon>Galerina</taxon>
    </lineage>
</organism>
<evidence type="ECO:0000313" key="2">
    <source>
        <dbReference type="Proteomes" id="UP000027222"/>
    </source>
</evidence>
<gene>
    <name evidence="1" type="ORF">GALMADRAFT_245361</name>
</gene>
<dbReference type="OrthoDB" id="2874131at2759"/>
<evidence type="ECO:0000313" key="1">
    <source>
        <dbReference type="EMBL" id="KDR78270.1"/>
    </source>
</evidence>
<dbReference type="EMBL" id="KL142375">
    <property type="protein sequence ID" value="KDR78270.1"/>
    <property type="molecule type" value="Genomic_DNA"/>
</dbReference>
<dbReference type="AlphaFoldDB" id="A0A067T4Z8"/>